<evidence type="ECO:0000313" key="2">
    <source>
        <dbReference type="Proteomes" id="UP000009881"/>
    </source>
</evidence>
<dbReference type="Proteomes" id="UP000009881">
    <property type="component" value="Unassembled WGS sequence"/>
</dbReference>
<reference evidence="1 2" key="1">
    <citation type="journal article" date="2013" name="Genome Announc.">
        <title>Draft Genome Sequence of an Alphaproteobacterium, Caenispirillum salinarum AK4(T), Isolated from a Solar Saltern.</title>
        <authorList>
            <person name="Khatri I."/>
            <person name="Singh A."/>
            <person name="Korpole S."/>
            <person name="Pinnaka A.K."/>
            <person name="Subramanian S."/>
        </authorList>
    </citation>
    <scope>NUCLEOTIDE SEQUENCE [LARGE SCALE GENOMIC DNA]</scope>
    <source>
        <strain evidence="1 2">AK4</strain>
    </source>
</reference>
<name>K9H0E0_9PROT</name>
<dbReference type="EMBL" id="ANHY01000008">
    <property type="protein sequence ID" value="EKV30524.1"/>
    <property type="molecule type" value="Genomic_DNA"/>
</dbReference>
<dbReference type="AlphaFoldDB" id="K9H0E0"/>
<protein>
    <submittedName>
        <fullName evidence="1">Uncharacterized protein</fullName>
    </submittedName>
</protein>
<gene>
    <name evidence="1" type="ORF">C882_4483</name>
</gene>
<evidence type="ECO:0000313" key="1">
    <source>
        <dbReference type="EMBL" id="EKV30524.1"/>
    </source>
</evidence>
<organism evidence="1 2">
    <name type="scientific">Caenispirillum salinarum AK4</name>
    <dbReference type="NCBI Taxonomy" id="1238182"/>
    <lineage>
        <taxon>Bacteria</taxon>
        <taxon>Pseudomonadati</taxon>
        <taxon>Pseudomonadota</taxon>
        <taxon>Alphaproteobacteria</taxon>
        <taxon>Rhodospirillales</taxon>
        <taxon>Novispirillaceae</taxon>
        <taxon>Caenispirillum</taxon>
    </lineage>
</organism>
<comment type="caution">
    <text evidence="1">The sequence shown here is derived from an EMBL/GenBank/DDBJ whole genome shotgun (WGS) entry which is preliminary data.</text>
</comment>
<keyword evidence="2" id="KW-1185">Reference proteome</keyword>
<proteinExistence type="predicted"/>
<sequence length="63" mass="6914">MTAMAALISTWIQASIPLSAVDARDRVRRRRRPSWKTPPAAGAGAASFLRRKTAVAAIRTPRR</sequence>
<accession>K9H0E0</accession>